<reference evidence="1" key="1">
    <citation type="submission" date="2020-05" db="EMBL/GenBank/DDBJ databases">
        <title>Nod-independent and nitrogen-fixing Bradyrhizobium aeschynomene sp. nov. isolated from nodules of Aeschynomene indica.</title>
        <authorList>
            <person name="Zhang Z."/>
        </authorList>
    </citation>
    <scope>NUCLEOTIDE SEQUENCE</scope>
    <source>
        <strain evidence="1">83012</strain>
    </source>
</reference>
<dbReference type="RefSeq" id="WP_172114207.1">
    <property type="nucleotide sequence ID" value="NZ_JABFDM010000003.1"/>
</dbReference>
<evidence type="ECO:0000313" key="2">
    <source>
        <dbReference type="Proteomes" id="UP000886476"/>
    </source>
</evidence>
<organism evidence="1 2">
    <name type="scientific">Bradyrhizobium aeschynomenes</name>
    <dbReference type="NCBI Taxonomy" id="2734909"/>
    <lineage>
        <taxon>Bacteria</taxon>
        <taxon>Pseudomonadati</taxon>
        <taxon>Pseudomonadota</taxon>
        <taxon>Alphaproteobacteria</taxon>
        <taxon>Hyphomicrobiales</taxon>
        <taxon>Nitrobacteraceae</taxon>
        <taxon>Bradyrhizobium</taxon>
    </lineage>
</organism>
<comment type="caution">
    <text evidence="1">The sequence shown here is derived from an EMBL/GenBank/DDBJ whole genome shotgun (WGS) entry which is preliminary data.</text>
</comment>
<proteinExistence type="predicted"/>
<gene>
    <name evidence="1" type="ORF">HL667_29040</name>
</gene>
<dbReference type="Proteomes" id="UP000886476">
    <property type="component" value="Unassembled WGS sequence"/>
</dbReference>
<protein>
    <recommendedName>
        <fullName evidence="3">Lipoprotein</fullName>
    </recommendedName>
</protein>
<accession>A0ABX2CLM6</accession>
<evidence type="ECO:0008006" key="3">
    <source>
        <dbReference type="Google" id="ProtNLM"/>
    </source>
</evidence>
<name>A0ABX2CLM6_9BRAD</name>
<sequence>MDMSGQSSRSLAVVSAAALAIGLASCSWLLPAAMARDVDGRYANSPLKSWFEKLRSAKGPCCSDADGTALSDMDWDMKDGRYRVRIEGQWWIVPDEAVVTEPNRAGRTMVWPVYYRELNTGLRIDVRCFLPGSMT</sequence>
<evidence type="ECO:0000313" key="1">
    <source>
        <dbReference type="EMBL" id="NPU69081.1"/>
    </source>
</evidence>
<dbReference type="EMBL" id="JABFDN010000014">
    <property type="protein sequence ID" value="NPU69081.1"/>
    <property type="molecule type" value="Genomic_DNA"/>
</dbReference>
<keyword evidence="2" id="KW-1185">Reference proteome</keyword>